<dbReference type="NCBIfam" id="TIGR04056">
    <property type="entry name" value="OMP_RagA_SusC"/>
    <property type="match status" value="1"/>
</dbReference>
<evidence type="ECO:0000256" key="1">
    <source>
        <dbReference type="ARBA" id="ARBA00004571"/>
    </source>
</evidence>
<comment type="subcellular location">
    <subcellularLocation>
        <location evidence="1 7">Cell outer membrane</location>
        <topology evidence="1 7">Multi-pass membrane protein</topology>
    </subcellularLocation>
</comment>
<dbReference type="InterPro" id="IPR039426">
    <property type="entry name" value="TonB-dep_rcpt-like"/>
</dbReference>
<evidence type="ECO:0000256" key="3">
    <source>
        <dbReference type="ARBA" id="ARBA00022452"/>
    </source>
</evidence>
<sequence>MKQFLCNYLIIVSFIFSGFASNAQEKAINGNIQDTNNLPLPGVNVLVKNTTRGAQSDFDGNFTITAKVGEILVFSFVGMKTTEITVDSKSSYNIVLQEDASQLDEVVVVGYGTQKKSDVTGALVSVSAEDITSRPVNNAIEAIQGKAAGVDITSNERPGQLGSITIRGVRSLSASNSPLYVLDGIPLITGGIQNVNPQDIESIDILKDASATAIYGSRGANGVVIITTKRGKSGKYTLSYNTSITSENIHESAPNFSGADFIEYRRWAKYYSNTATFPRGDEPTQANDAAIFTGDDTAFNNILQGWVGGNWDGSKVTDTDWTDFVTRTGITTQHTLSASGGTEKMKAYGSFGYTDNKGVILGQKFKRYNGNLSIDITPTEWFSFGGNLNTSYAIQEYGQSEEGNVAVSARDGLYESARGIFQYTLPYDDAGNRVENPGGDNAVKTIIDEEKYSQDQRVTLRAFGSFYAQLDFGAFSPALEGLKLRTNFGPDIETYRDGIYIDGKSVIRTGSSYASLEKRQRLSYTLDNLLYYNKTLEKHDFGVTLLQSQTQFKEESSSMNANNIPFSSQKWNALSSANVSLSGYDSDISERQLLSYMGRLNYGFDNKYLVTLSGRYDGASQLAEGNKWAFFPSAAIGWRIDKEDFLSGSDWINQLKLRLGVGVTGNSAIDPYATKGGVSPLFYAIGSTSIAGIQANLVEIDDENYTLFANKELGWEKTTQYNIGLDFSLFKGRLSGGLDAYLSKTTDLLLLKSILPINGYDATYANIGETKSRGLDLTLNTINVQNDNFRWSTDFSGSYQDNEIVSLANGKEDDINNEWFIGESQKIIYGYESNGIWKESDQAEMDKFNANGTNFTAGNARPVDQNGDYELDANNDRVIIGSEIPKFIVGLTNTFSYKDFELSIFMYGRLGYTYNTNGEGLVGRYNSRAVNYYTENNKNSEYQKPIYSAGNGDPFFATLGYRSGSFVKIRNISLGYNLPESVTSSLGISKLRFYAQATNPGMLFSKVDWIDLDVRSSVSNRGFVFGMNVEF</sequence>
<dbReference type="InterPro" id="IPR008969">
    <property type="entry name" value="CarboxyPept-like_regulatory"/>
</dbReference>
<reference evidence="10" key="1">
    <citation type="submission" date="2024-04" db="EMBL/GenBank/DDBJ databases">
        <title>Mariniflexile litorale, isolated from the shallow sediments of the Sea of Japan.</title>
        <authorList>
            <person name="Romanenko L."/>
            <person name="Isaeva M."/>
        </authorList>
    </citation>
    <scope>NUCLEOTIDE SEQUENCE [LARGE SCALE GENOMIC DNA]</scope>
    <source>
        <strain evidence="10">KMM 9835</strain>
    </source>
</reference>
<dbReference type="KEGG" id="mlil:QLS71_009035"/>
<gene>
    <name evidence="10" type="ORF">QLS71_009035</name>
</gene>
<dbReference type="EMBL" id="CP155618">
    <property type="protein sequence ID" value="XBL16143.1"/>
    <property type="molecule type" value="Genomic_DNA"/>
</dbReference>
<dbReference type="GO" id="GO:0009279">
    <property type="term" value="C:cell outer membrane"/>
    <property type="evidence" value="ECO:0007669"/>
    <property type="project" value="UniProtKB-SubCell"/>
</dbReference>
<accession>A0AAU7ELI7</accession>
<evidence type="ECO:0000313" key="10">
    <source>
        <dbReference type="EMBL" id="XBL16143.1"/>
    </source>
</evidence>
<dbReference type="InterPro" id="IPR012910">
    <property type="entry name" value="Plug_dom"/>
</dbReference>
<evidence type="ECO:0000256" key="7">
    <source>
        <dbReference type="PROSITE-ProRule" id="PRU01360"/>
    </source>
</evidence>
<dbReference type="Pfam" id="PF13715">
    <property type="entry name" value="CarbopepD_reg_2"/>
    <property type="match status" value="1"/>
</dbReference>
<feature type="chain" id="PRO_5043705862" evidence="8">
    <location>
        <begin position="24"/>
        <end position="1031"/>
    </location>
</feature>
<dbReference type="InterPro" id="IPR036942">
    <property type="entry name" value="Beta-barrel_TonB_sf"/>
</dbReference>
<evidence type="ECO:0000256" key="6">
    <source>
        <dbReference type="ARBA" id="ARBA00023237"/>
    </source>
</evidence>
<comment type="similarity">
    <text evidence="7">Belongs to the TonB-dependent receptor family.</text>
</comment>
<feature type="signal peptide" evidence="8">
    <location>
        <begin position="1"/>
        <end position="23"/>
    </location>
</feature>
<dbReference type="Proteomes" id="UP001224325">
    <property type="component" value="Chromosome"/>
</dbReference>
<name>A0AAU7ELI7_9FLAO</name>
<keyword evidence="3 7" id="KW-1134">Transmembrane beta strand</keyword>
<evidence type="ECO:0000313" key="11">
    <source>
        <dbReference type="Proteomes" id="UP001224325"/>
    </source>
</evidence>
<dbReference type="FunFam" id="2.170.130.10:FF:000008">
    <property type="entry name" value="SusC/RagA family TonB-linked outer membrane protein"/>
    <property type="match status" value="1"/>
</dbReference>
<dbReference type="PROSITE" id="PS52016">
    <property type="entry name" value="TONB_DEPENDENT_REC_3"/>
    <property type="match status" value="1"/>
</dbReference>
<proteinExistence type="inferred from homology"/>
<dbReference type="Gene3D" id="2.170.130.10">
    <property type="entry name" value="TonB-dependent receptor, plug domain"/>
    <property type="match status" value="1"/>
</dbReference>
<dbReference type="Gene3D" id="2.40.170.20">
    <property type="entry name" value="TonB-dependent receptor, beta-barrel domain"/>
    <property type="match status" value="1"/>
</dbReference>
<dbReference type="AlphaFoldDB" id="A0AAU7ELI7"/>
<dbReference type="NCBIfam" id="TIGR04057">
    <property type="entry name" value="SusC_RagA_signa"/>
    <property type="match status" value="1"/>
</dbReference>
<dbReference type="Pfam" id="PF07715">
    <property type="entry name" value="Plug"/>
    <property type="match status" value="1"/>
</dbReference>
<evidence type="ECO:0000256" key="2">
    <source>
        <dbReference type="ARBA" id="ARBA00022448"/>
    </source>
</evidence>
<dbReference type="RefSeq" id="WP_308991088.1">
    <property type="nucleotide sequence ID" value="NZ_CP155618.1"/>
</dbReference>
<protein>
    <submittedName>
        <fullName evidence="10">TonB-dependent receptor</fullName>
    </submittedName>
</protein>
<dbReference type="InterPro" id="IPR037066">
    <property type="entry name" value="Plug_dom_sf"/>
</dbReference>
<keyword evidence="11" id="KW-1185">Reference proteome</keyword>
<evidence type="ECO:0000256" key="5">
    <source>
        <dbReference type="ARBA" id="ARBA00023136"/>
    </source>
</evidence>
<keyword evidence="2 7" id="KW-0813">Transport</keyword>
<evidence type="ECO:0000256" key="8">
    <source>
        <dbReference type="SAM" id="SignalP"/>
    </source>
</evidence>
<dbReference type="SUPFAM" id="SSF49464">
    <property type="entry name" value="Carboxypeptidase regulatory domain-like"/>
    <property type="match status" value="1"/>
</dbReference>
<organism evidence="10 11">
    <name type="scientific">Mariniflexile litorale</name>
    <dbReference type="NCBI Taxonomy" id="3045158"/>
    <lineage>
        <taxon>Bacteria</taxon>
        <taxon>Pseudomonadati</taxon>
        <taxon>Bacteroidota</taxon>
        <taxon>Flavobacteriia</taxon>
        <taxon>Flavobacteriales</taxon>
        <taxon>Flavobacteriaceae</taxon>
        <taxon>Mariniflexile</taxon>
    </lineage>
</organism>
<evidence type="ECO:0000256" key="4">
    <source>
        <dbReference type="ARBA" id="ARBA00022692"/>
    </source>
</evidence>
<dbReference type="InterPro" id="IPR023996">
    <property type="entry name" value="TonB-dep_OMP_SusC/RagA"/>
</dbReference>
<keyword evidence="5 7" id="KW-0472">Membrane</keyword>
<keyword evidence="6 7" id="KW-0998">Cell outer membrane</keyword>
<keyword evidence="8" id="KW-0732">Signal</keyword>
<dbReference type="InterPro" id="IPR023997">
    <property type="entry name" value="TonB-dep_OMP_SusC/RagA_CS"/>
</dbReference>
<keyword evidence="10" id="KW-0675">Receptor</keyword>
<evidence type="ECO:0000259" key="9">
    <source>
        <dbReference type="Pfam" id="PF07715"/>
    </source>
</evidence>
<keyword evidence="4 7" id="KW-0812">Transmembrane</keyword>
<dbReference type="SUPFAM" id="SSF56935">
    <property type="entry name" value="Porins"/>
    <property type="match status" value="1"/>
</dbReference>
<feature type="domain" description="TonB-dependent receptor plug" evidence="9">
    <location>
        <begin position="116"/>
        <end position="223"/>
    </location>
</feature>